<evidence type="ECO:0000313" key="7">
    <source>
        <dbReference type="Proteomes" id="UP000222542"/>
    </source>
</evidence>
<feature type="non-terminal residue" evidence="6">
    <location>
        <position position="173"/>
    </location>
</feature>
<dbReference type="EMBL" id="AYRZ02000010">
    <property type="protein sequence ID" value="PHT70571.1"/>
    <property type="molecule type" value="Genomic_DNA"/>
</dbReference>
<gene>
    <name evidence="6" type="ORF">T459_25675</name>
</gene>
<evidence type="ECO:0000313" key="6">
    <source>
        <dbReference type="EMBL" id="PHT70571.1"/>
    </source>
</evidence>
<dbReference type="PANTHER" id="PTHR43091">
    <property type="entry name" value="3-OXOACYL-[ACYL-CARRIER-PROTEIN] SYNTHASE"/>
    <property type="match status" value="1"/>
</dbReference>
<comment type="caution">
    <text evidence="6">The sequence shown here is derived from an EMBL/GenBank/DDBJ whole genome shotgun (WGS) entry which is preliminary data.</text>
</comment>
<dbReference type="AlphaFoldDB" id="A0A2G2YLU6"/>
<keyword evidence="7" id="KW-1185">Reference proteome</keyword>
<dbReference type="InterPro" id="IPR016039">
    <property type="entry name" value="Thiolase-like"/>
</dbReference>
<dbReference type="Gene3D" id="3.40.47.10">
    <property type="match status" value="2"/>
</dbReference>
<dbReference type="InterPro" id="IPR013751">
    <property type="entry name" value="ACP_syn_III_N"/>
</dbReference>
<evidence type="ECO:0000256" key="3">
    <source>
        <dbReference type="ARBA" id="ARBA00023098"/>
    </source>
</evidence>
<dbReference type="GO" id="GO:0030497">
    <property type="term" value="P:fatty acid elongation"/>
    <property type="evidence" value="ECO:0000318"/>
    <property type="project" value="GO_Central"/>
</dbReference>
<sequence>MPQGHKLIYSSTGKENLTNLAIEAAWKTLEMADVLPGDVYLILMCSSTGDDRFGDASTDRGSCILFGDAAGAVLVQACDIGEDGLFGFDLYSNGDGKRHLIFAFKENETNYASNENHSVTSFPPKYSSYSYLQMNDKEIFKFSVRVVLQLIEGALEKASLAGFNNFDWLLLHQ</sequence>
<evidence type="ECO:0000256" key="1">
    <source>
        <dbReference type="ARBA" id="ARBA00022516"/>
    </source>
</evidence>
<name>A0A2G2YLU6_CAPAN</name>
<evidence type="ECO:0000256" key="2">
    <source>
        <dbReference type="ARBA" id="ARBA00022832"/>
    </source>
</evidence>
<protein>
    <recommendedName>
        <fullName evidence="5">Beta-ketoacyl-[acyl-carrier-protein] synthase III N-terminal domain-containing protein</fullName>
    </recommendedName>
</protein>
<dbReference type="PANTHER" id="PTHR43091:SF3">
    <property type="entry name" value="3-OXOACYL-[ACYL-CARRIER-PROTEIN] SYNTHASE III, CHLOROPLASTIC-LIKE ISOFORM X1"/>
    <property type="match status" value="1"/>
</dbReference>
<reference evidence="6 7" key="2">
    <citation type="journal article" date="2017" name="Genome Biol.">
        <title>New reference genome sequences of hot pepper reveal the massive evolution of plant disease-resistance genes by retroduplication.</title>
        <authorList>
            <person name="Kim S."/>
            <person name="Park J."/>
            <person name="Yeom S.I."/>
            <person name="Kim Y.M."/>
            <person name="Seo E."/>
            <person name="Kim K.T."/>
            <person name="Kim M.S."/>
            <person name="Lee J.M."/>
            <person name="Cheong K."/>
            <person name="Shin H.S."/>
            <person name="Kim S.B."/>
            <person name="Han K."/>
            <person name="Lee J."/>
            <person name="Park M."/>
            <person name="Lee H.A."/>
            <person name="Lee H.Y."/>
            <person name="Lee Y."/>
            <person name="Oh S."/>
            <person name="Lee J.H."/>
            <person name="Choi E."/>
            <person name="Choi E."/>
            <person name="Lee S.E."/>
            <person name="Jeon J."/>
            <person name="Kim H."/>
            <person name="Choi G."/>
            <person name="Song H."/>
            <person name="Lee J."/>
            <person name="Lee S.C."/>
            <person name="Kwon J.K."/>
            <person name="Lee H.Y."/>
            <person name="Koo N."/>
            <person name="Hong Y."/>
            <person name="Kim R.W."/>
            <person name="Kang W.H."/>
            <person name="Huh J.H."/>
            <person name="Kang B.C."/>
            <person name="Yang T.J."/>
            <person name="Lee Y.H."/>
            <person name="Bennetzen J.L."/>
            <person name="Choi D."/>
        </authorList>
    </citation>
    <scope>NUCLEOTIDE SEQUENCE [LARGE SCALE GENOMIC DNA]</scope>
    <source>
        <strain evidence="7">cv. CM334</strain>
    </source>
</reference>
<dbReference type="Proteomes" id="UP000222542">
    <property type="component" value="Unassembled WGS sequence"/>
</dbReference>
<dbReference type="STRING" id="4072.A0A2G2YLU6"/>
<dbReference type="Pfam" id="PF08545">
    <property type="entry name" value="ACP_syn_III"/>
    <property type="match status" value="1"/>
</dbReference>
<keyword evidence="1" id="KW-0444">Lipid biosynthesis</keyword>
<keyword evidence="3" id="KW-0443">Lipid metabolism</keyword>
<dbReference type="SUPFAM" id="SSF53901">
    <property type="entry name" value="Thiolase-like"/>
    <property type="match status" value="2"/>
</dbReference>
<organism evidence="6 7">
    <name type="scientific">Capsicum annuum</name>
    <name type="common">Capsicum pepper</name>
    <dbReference type="NCBI Taxonomy" id="4072"/>
    <lineage>
        <taxon>Eukaryota</taxon>
        <taxon>Viridiplantae</taxon>
        <taxon>Streptophyta</taxon>
        <taxon>Embryophyta</taxon>
        <taxon>Tracheophyta</taxon>
        <taxon>Spermatophyta</taxon>
        <taxon>Magnoliopsida</taxon>
        <taxon>eudicotyledons</taxon>
        <taxon>Gunneridae</taxon>
        <taxon>Pentapetalae</taxon>
        <taxon>asterids</taxon>
        <taxon>lamiids</taxon>
        <taxon>Solanales</taxon>
        <taxon>Solanaceae</taxon>
        <taxon>Solanoideae</taxon>
        <taxon>Capsiceae</taxon>
        <taxon>Capsicum</taxon>
    </lineage>
</organism>
<dbReference type="GO" id="GO:0033818">
    <property type="term" value="F:beta-ketoacyl-acyl-carrier-protein synthase III activity"/>
    <property type="evidence" value="ECO:0000318"/>
    <property type="project" value="GO_Central"/>
</dbReference>
<accession>A0A2G2YLU6</accession>
<dbReference type="Gramene" id="PHT70571">
    <property type="protein sequence ID" value="PHT70571"/>
    <property type="gene ID" value="T459_25675"/>
</dbReference>
<keyword evidence="4" id="KW-0275">Fatty acid biosynthesis</keyword>
<dbReference type="GO" id="GO:0004315">
    <property type="term" value="F:3-oxoacyl-[acyl-carrier-protein] synthase activity"/>
    <property type="evidence" value="ECO:0007669"/>
    <property type="project" value="InterPro"/>
</dbReference>
<evidence type="ECO:0000259" key="5">
    <source>
        <dbReference type="Pfam" id="PF08545"/>
    </source>
</evidence>
<keyword evidence="2" id="KW-0276">Fatty acid metabolism</keyword>
<proteinExistence type="predicted"/>
<feature type="domain" description="Beta-ketoacyl-[acyl-carrier-protein] synthase III N-terminal" evidence="5">
    <location>
        <begin position="42"/>
        <end position="94"/>
    </location>
</feature>
<reference evidence="6 7" key="1">
    <citation type="journal article" date="2014" name="Nat. Genet.">
        <title>Genome sequence of the hot pepper provides insights into the evolution of pungency in Capsicum species.</title>
        <authorList>
            <person name="Kim S."/>
            <person name="Park M."/>
            <person name="Yeom S.I."/>
            <person name="Kim Y.M."/>
            <person name="Lee J.M."/>
            <person name="Lee H.A."/>
            <person name="Seo E."/>
            <person name="Choi J."/>
            <person name="Cheong K."/>
            <person name="Kim K.T."/>
            <person name="Jung K."/>
            <person name="Lee G.W."/>
            <person name="Oh S.K."/>
            <person name="Bae C."/>
            <person name="Kim S.B."/>
            <person name="Lee H.Y."/>
            <person name="Kim S.Y."/>
            <person name="Kim M.S."/>
            <person name="Kang B.C."/>
            <person name="Jo Y.D."/>
            <person name="Yang H.B."/>
            <person name="Jeong H.J."/>
            <person name="Kang W.H."/>
            <person name="Kwon J.K."/>
            <person name="Shin C."/>
            <person name="Lim J.Y."/>
            <person name="Park J.H."/>
            <person name="Huh J.H."/>
            <person name="Kim J.S."/>
            <person name="Kim B.D."/>
            <person name="Cohen O."/>
            <person name="Paran I."/>
            <person name="Suh M.C."/>
            <person name="Lee S.B."/>
            <person name="Kim Y.K."/>
            <person name="Shin Y."/>
            <person name="Noh S.J."/>
            <person name="Park J."/>
            <person name="Seo Y.S."/>
            <person name="Kwon S.Y."/>
            <person name="Kim H.A."/>
            <person name="Park J.M."/>
            <person name="Kim H.J."/>
            <person name="Choi S.B."/>
            <person name="Bosland P.W."/>
            <person name="Reeves G."/>
            <person name="Jo S.H."/>
            <person name="Lee B.W."/>
            <person name="Cho H.T."/>
            <person name="Choi H.S."/>
            <person name="Lee M.S."/>
            <person name="Yu Y."/>
            <person name="Do Choi Y."/>
            <person name="Park B.S."/>
            <person name="van Deynze A."/>
            <person name="Ashrafi H."/>
            <person name="Hill T."/>
            <person name="Kim W.T."/>
            <person name="Pai H.S."/>
            <person name="Ahn H.K."/>
            <person name="Yeam I."/>
            <person name="Giovannoni J.J."/>
            <person name="Rose J.K."/>
            <person name="Sorensen I."/>
            <person name="Lee S.J."/>
            <person name="Kim R.W."/>
            <person name="Choi I.Y."/>
            <person name="Choi B.S."/>
            <person name="Lim J.S."/>
            <person name="Lee Y.H."/>
            <person name="Choi D."/>
        </authorList>
    </citation>
    <scope>NUCLEOTIDE SEQUENCE [LARGE SCALE GENOMIC DNA]</scope>
    <source>
        <strain evidence="7">cv. CM334</strain>
    </source>
</reference>
<evidence type="ECO:0000256" key="4">
    <source>
        <dbReference type="ARBA" id="ARBA00023160"/>
    </source>
</evidence>